<comment type="caution">
    <text evidence="1">The sequence shown here is derived from an EMBL/GenBank/DDBJ whole genome shotgun (WGS) entry which is preliminary data.</text>
</comment>
<organism evidence="1 2">
    <name type="scientific">Microbacterium hydrocarbonoxydans</name>
    <dbReference type="NCBI Taxonomy" id="273678"/>
    <lineage>
        <taxon>Bacteria</taxon>
        <taxon>Bacillati</taxon>
        <taxon>Actinomycetota</taxon>
        <taxon>Actinomycetes</taxon>
        <taxon>Micrococcales</taxon>
        <taxon>Microbacteriaceae</taxon>
        <taxon>Microbacterium</taxon>
    </lineage>
</organism>
<keyword evidence="2" id="KW-1185">Reference proteome</keyword>
<dbReference type="EMBL" id="JYJB01000003">
    <property type="protein sequence ID" value="KJL49527.1"/>
    <property type="molecule type" value="Genomic_DNA"/>
</dbReference>
<gene>
    <name evidence="1" type="ORF">RS84_00240</name>
</gene>
<accession>A0A0M2HRZ5</accession>
<protein>
    <submittedName>
        <fullName evidence="1">Uncharacterized protein</fullName>
    </submittedName>
</protein>
<evidence type="ECO:0000313" key="1">
    <source>
        <dbReference type="EMBL" id="KJL49527.1"/>
    </source>
</evidence>
<dbReference type="AlphaFoldDB" id="A0A0M2HRZ5"/>
<dbReference type="PATRIC" id="fig|273678.4.peg.232"/>
<dbReference type="STRING" id="273678.RS84_00240"/>
<evidence type="ECO:0000313" key="2">
    <source>
        <dbReference type="Proteomes" id="UP000033900"/>
    </source>
</evidence>
<dbReference type="Proteomes" id="UP000033900">
    <property type="component" value="Unassembled WGS sequence"/>
</dbReference>
<name>A0A0M2HRZ5_9MICO</name>
<reference evidence="1 2" key="1">
    <citation type="submission" date="2015-02" db="EMBL/GenBank/DDBJ databases">
        <title>Draft genome sequences of ten Microbacterium spp. with emphasis on heavy metal contaminated environments.</title>
        <authorList>
            <person name="Corretto E."/>
        </authorList>
    </citation>
    <scope>NUCLEOTIDE SEQUENCE [LARGE SCALE GENOMIC DNA]</scope>
    <source>
        <strain evidence="1 2">SA35</strain>
    </source>
</reference>
<proteinExistence type="predicted"/>
<sequence length="51" mass="5668">MSTRARKARKRAGIPFAKTSKHPTRVWGERRGLGLITGPEILARILASPTR</sequence>